<evidence type="ECO:0000313" key="1">
    <source>
        <dbReference type="EMBL" id="KAE8377788.1"/>
    </source>
</evidence>
<keyword evidence="2" id="KW-1185">Reference proteome</keyword>
<dbReference type="EMBL" id="ML736218">
    <property type="protein sequence ID" value="KAE8377788.1"/>
    <property type="molecule type" value="Genomic_DNA"/>
</dbReference>
<name>A0A5N7B7R1_9EURO</name>
<gene>
    <name evidence="1" type="ORF">BDV26DRAFT_292893</name>
</gene>
<dbReference type="Proteomes" id="UP000326198">
    <property type="component" value="Unassembled WGS sequence"/>
</dbReference>
<accession>A0A5N7B7R1</accession>
<proteinExistence type="predicted"/>
<sequence length="297" mass="33340">MSSPEFINNVICTFDGLLAVHVPRDLLRHIGGIRSHLDGTNKGLLCEPLTREARNAVAMLLSSTEMVGFALGIGLWLSLSAHKPQSPVDSAIHCAKAMHSATTGTVTCKESKITFVMLCMAKDFLDSVRCHSTQTTIITEFFRYCLQSMGLTQKPPRELHGYTKLRFRNIGHDEALLREFPALVGTWLFLHDIEVFLQIVSRLEAGILDLDFQRTFKNFENIFLGLAKLTYMRLLQAKEAEKWVTKLCYLHFKSSTANQCLFMSIQEIATHSEFLASLAVLRSSLIQVVSELESGLE</sequence>
<dbReference type="AlphaFoldDB" id="A0A5N7B7R1"/>
<organism evidence="1 2">
    <name type="scientific">Aspergillus bertholletiae</name>
    <dbReference type="NCBI Taxonomy" id="1226010"/>
    <lineage>
        <taxon>Eukaryota</taxon>
        <taxon>Fungi</taxon>
        <taxon>Dikarya</taxon>
        <taxon>Ascomycota</taxon>
        <taxon>Pezizomycotina</taxon>
        <taxon>Eurotiomycetes</taxon>
        <taxon>Eurotiomycetidae</taxon>
        <taxon>Eurotiales</taxon>
        <taxon>Aspergillaceae</taxon>
        <taxon>Aspergillus</taxon>
        <taxon>Aspergillus subgen. Circumdati</taxon>
    </lineage>
</organism>
<protein>
    <submittedName>
        <fullName evidence="1">Uncharacterized protein</fullName>
    </submittedName>
</protein>
<evidence type="ECO:0000313" key="2">
    <source>
        <dbReference type="Proteomes" id="UP000326198"/>
    </source>
</evidence>
<reference evidence="1 2" key="1">
    <citation type="submission" date="2019-04" db="EMBL/GenBank/DDBJ databases">
        <title>Friends and foes A comparative genomics studyof 23 Aspergillus species from section Flavi.</title>
        <authorList>
            <consortium name="DOE Joint Genome Institute"/>
            <person name="Kjaerbolling I."/>
            <person name="Vesth T."/>
            <person name="Frisvad J.C."/>
            <person name="Nybo J.L."/>
            <person name="Theobald S."/>
            <person name="Kildgaard S."/>
            <person name="Isbrandt T."/>
            <person name="Kuo A."/>
            <person name="Sato A."/>
            <person name="Lyhne E.K."/>
            <person name="Kogle M.E."/>
            <person name="Wiebenga A."/>
            <person name="Kun R.S."/>
            <person name="Lubbers R.J."/>
            <person name="Makela M.R."/>
            <person name="Barry K."/>
            <person name="Chovatia M."/>
            <person name="Clum A."/>
            <person name="Daum C."/>
            <person name="Haridas S."/>
            <person name="He G."/>
            <person name="LaButti K."/>
            <person name="Lipzen A."/>
            <person name="Mondo S."/>
            <person name="Riley R."/>
            <person name="Salamov A."/>
            <person name="Simmons B.A."/>
            <person name="Magnuson J.K."/>
            <person name="Henrissat B."/>
            <person name="Mortensen U.H."/>
            <person name="Larsen T.O."/>
            <person name="Devries R.P."/>
            <person name="Grigoriev I.V."/>
            <person name="Machida M."/>
            <person name="Baker S.E."/>
            <person name="Andersen M.R."/>
        </authorList>
    </citation>
    <scope>NUCLEOTIDE SEQUENCE [LARGE SCALE GENOMIC DNA]</scope>
    <source>
        <strain evidence="1 2">IBT 29228</strain>
    </source>
</reference>
<dbReference type="OrthoDB" id="4398471at2759"/>